<dbReference type="AlphaFoldDB" id="A0AAP0AU24"/>
<sequence>MKGIKKSEGKRANQLWNLIFQVRTGEGSCCRWGFLLRSSRHGGSRWSKRCWRPFVYPPSGSICSKRPAKTERQMEH</sequence>
<reference evidence="1 2" key="1">
    <citation type="journal article" date="2022" name="Nat. Plants">
        <title>Genomes of leafy and leafless Platanthera orchids illuminate the evolution of mycoheterotrophy.</title>
        <authorList>
            <person name="Li M.H."/>
            <person name="Liu K.W."/>
            <person name="Li Z."/>
            <person name="Lu H.C."/>
            <person name="Ye Q.L."/>
            <person name="Zhang D."/>
            <person name="Wang J.Y."/>
            <person name="Li Y.F."/>
            <person name="Zhong Z.M."/>
            <person name="Liu X."/>
            <person name="Yu X."/>
            <person name="Liu D.K."/>
            <person name="Tu X.D."/>
            <person name="Liu B."/>
            <person name="Hao Y."/>
            <person name="Liao X.Y."/>
            <person name="Jiang Y.T."/>
            <person name="Sun W.H."/>
            <person name="Chen J."/>
            <person name="Chen Y.Q."/>
            <person name="Ai Y."/>
            <person name="Zhai J.W."/>
            <person name="Wu S.S."/>
            <person name="Zhou Z."/>
            <person name="Hsiao Y.Y."/>
            <person name="Wu W.L."/>
            <person name="Chen Y.Y."/>
            <person name="Lin Y.F."/>
            <person name="Hsu J.L."/>
            <person name="Li C.Y."/>
            <person name="Wang Z.W."/>
            <person name="Zhao X."/>
            <person name="Zhong W.Y."/>
            <person name="Ma X.K."/>
            <person name="Ma L."/>
            <person name="Huang J."/>
            <person name="Chen G.Z."/>
            <person name="Huang M.Z."/>
            <person name="Huang L."/>
            <person name="Peng D.H."/>
            <person name="Luo Y.B."/>
            <person name="Zou S.Q."/>
            <person name="Chen S.P."/>
            <person name="Lan S."/>
            <person name="Tsai W.C."/>
            <person name="Van de Peer Y."/>
            <person name="Liu Z.J."/>
        </authorList>
    </citation>
    <scope>NUCLEOTIDE SEQUENCE [LARGE SCALE GENOMIC DNA]</scope>
    <source>
        <strain evidence="1">Lor287</strain>
    </source>
</reference>
<gene>
    <name evidence="1" type="ORF">KSP39_PZI024449</name>
</gene>
<keyword evidence="2" id="KW-1185">Reference proteome</keyword>
<comment type="caution">
    <text evidence="1">The sequence shown here is derived from an EMBL/GenBank/DDBJ whole genome shotgun (WGS) entry which is preliminary data.</text>
</comment>
<evidence type="ECO:0000313" key="2">
    <source>
        <dbReference type="Proteomes" id="UP001418222"/>
    </source>
</evidence>
<dbReference type="Proteomes" id="UP001418222">
    <property type="component" value="Unassembled WGS sequence"/>
</dbReference>
<accession>A0AAP0AU24</accession>
<evidence type="ECO:0000313" key="1">
    <source>
        <dbReference type="EMBL" id="KAK8914544.1"/>
    </source>
</evidence>
<dbReference type="EMBL" id="JBBWWQ010000021">
    <property type="protein sequence ID" value="KAK8914544.1"/>
    <property type="molecule type" value="Genomic_DNA"/>
</dbReference>
<name>A0AAP0AU24_9ASPA</name>
<organism evidence="1 2">
    <name type="scientific">Platanthera zijinensis</name>
    <dbReference type="NCBI Taxonomy" id="2320716"/>
    <lineage>
        <taxon>Eukaryota</taxon>
        <taxon>Viridiplantae</taxon>
        <taxon>Streptophyta</taxon>
        <taxon>Embryophyta</taxon>
        <taxon>Tracheophyta</taxon>
        <taxon>Spermatophyta</taxon>
        <taxon>Magnoliopsida</taxon>
        <taxon>Liliopsida</taxon>
        <taxon>Asparagales</taxon>
        <taxon>Orchidaceae</taxon>
        <taxon>Orchidoideae</taxon>
        <taxon>Orchideae</taxon>
        <taxon>Orchidinae</taxon>
        <taxon>Platanthera</taxon>
    </lineage>
</organism>
<protein>
    <submittedName>
        <fullName evidence="1">Uncharacterized protein</fullName>
    </submittedName>
</protein>
<proteinExistence type="predicted"/>